<dbReference type="EMBL" id="CAJVPK010001108">
    <property type="protein sequence ID" value="CAG8571296.1"/>
    <property type="molecule type" value="Genomic_DNA"/>
</dbReference>
<dbReference type="Proteomes" id="UP000789706">
    <property type="component" value="Unassembled WGS sequence"/>
</dbReference>
<evidence type="ECO:0000259" key="1">
    <source>
        <dbReference type="Pfam" id="PF17921"/>
    </source>
</evidence>
<dbReference type="AlphaFoldDB" id="A0A9N9BMY1"/>
<dbReference type="Gene3D" id="1.10.340.70">
    <property type="match status" value="1"/>
</dbReference>
<accession>A0A9N9BMY1</accession>
<evidence type="ECO:0000313" key="2">
    <source>
        <dbReference type="EMBL" id="CAG8571296.1"/>
    </source>
</evidence>
<organism evidence="2 3">
    <name type="scientific">Diversispora eburnea</name>
    <dbReference type="NCBI Taxonomy" id="1213867"/>
    <lineage>
        <taxon>Eukaryota</taxon>
        <taxon>Fungi</taxon>
        <taxon>Fungi incertae sedis</taxon>
        <taxon>Mucoromycota</taxon>
        <taxon>Glomeromycotina</taxon>
        <taxon>Glomeromycetes</taxon>
        <taxon>Diversisporales</taxon>
        <taxon>Diversisporaceae</taxon>
        <taxon>Diversispora</taxon>
    </lineage>
</organism>
<dbReference type="InterPro" id="IPR052160">
    <property type="entry name" value="Gypsy_RT_Integrase-like"/>
</dbReference>
<proteinExistence type="predicted"/>
<name>A0A9N9BMY1_9GLOM</name>
<dbReference type="OrthoDB" id="5592268at2759"/>
<dbReference type="InterPro" id="IPR041588">
    <property type="entry name" value="Integrase_H2C2"/>
</dbReference>
<dbReference type="PANTHER" id="PTHR47266">
    <property type="entry name" value="ENDONUCLEASE-RELATED"/>
    <property type="match status" value="1"/>
</dbReference>
<evidence type="ECO:0000313" key="3">
    <source>
        <dbReference type="Proteomes" id="UP000789706"/>
    </source>
</evidence>
<gene>
    <name evidence="2" type="ORF">DEBURN_LOCUS8096</name>
</gene>
<feature type="domain" description="Integrase zinc-binding" evidence="1">
    <location>
        <begin position="33"/>
        <end position="81"/>
    </location>
</feature>
<keyword evidence="3" id="KW-1185">Reference proteome</keyword>
<sequence>MDLKVYNEFIDYLLRHNYSSELTSQQKQKLARQDREKILYNLHSSPLTKYFGLKKTIENTTRKYYWSGIRADIKTYIESCNKAKVIKEATAKETAKSLAKSLQTSEFNWDKLISSILFTYRTLKQEFTKYTPFYLVYGREVQLPIDIEFQDQEQNLNPIENFEEFLNKRIIVSETKTKRKPMSKYIKDTYNAEYKLDQTVNNEENFDTLLRFTIDPSKSNGQKIQAYFKVWN</sequence>
<protein>
    <submittedName>
        <fullName evidence="2">2722_t:CDS:1</fullName>
    </submittedName>
</protein>
<reference evidence="2" key="1">
    <citation type="submission" date="2021-06" db="EMBL/GenBank/DDBJ databases">
        <authorList>
            <person name="Kallberg Y."/>
            <person name="Tangrot J."/>
            <person name="Rosling A."/>
        </authorList>
    </citation>
    <scope>NUCLEOTIDE SEQUENCE</scope>
    <source>
        <strain evidence="2">AZ414A</strain>
    </source>
</reference>
<dbReference type="Pfam" id="PF17921">
    <property type="entry name" value="Integrase_H2C2"/>
    <property type="match status" value="1"/>
</dbReference>
<comment type="caution">
    <text evidence="2">The sequence shown here is derived from an EMBL/GenBank/DDBJ whole genome shotgun (WGS) entry which is preliminary data.</text>
</comment>